<dbReference type="InterPro" id="IPR053842">
    <property type="entry name" value="NikA-like"/>
</dbReference>
<organism evidence="1 2">
    <name type="scientific">Coprobacillus cateniformis</name>
    <dbReference type="NCBI Taxonomy" id="100884"/>
    <lineage>
        <taxon>Bacteria</taxon>
        <taxon>Bacillati</taxon>
        <taxon>Bacillota</taxon>
        <taxon>Erysipelotrichia</taxon>
        <taxon>Erysipelotrichales</taxon>
        <taxon>Coprobacillaceae</taxon>
        <taxon>Coprobacillus</taxon>
    </lineage>
</organism>
<dbReference type="Proteomes" id="UP000003157">
    <property type="component" value="Unassembled WGS sequence"/>
</dbReference>
<comment type="caution">
    <text evidence="1">The sequence shown here is derived from an EMBL/GenBank/DDBJ whole genome shotgun (WGS) entry which is preliminary data.</text>
</comment>
<evidence type="ECO:0008006" key="3">
    <source>
        <dbReference type="Google" id="ProtNLM"/>
    </source>
</evidence>
<dbReference type="STRING" id="100884.GCA_000269565_03322"/>
<dbReference type="Pfam" id="PF21983">
    <property type="entry name" value="NikA-like"/>
    <property type="match status" value="1"/>
</dbReference>
<dbReference type="HOGENOM" id="CLU_096411_6_2_9"/>
<sequence>MKCHMKRNKEVKVRFTDDELMLLNSYVLKAGYTSRENYMRTTLLKSVPKEQPSIDYQRLINEFNSIGNNLNQLVKLAYYQPLIEQESLSVLTQLKSLISFTESMIRGVV</sequence>
<evidence type="ECO:0000313" key="2">
    <source>
        <dbReference type="Proteomes" id="UP000003157"/>
    </source>
</evidence>
<gene>
    <name evidence="1" type="ORF">HMPREF9488_01475</name>
</gene>
<name>E7G9N6_9FIRM</name>
<accession>E7G9N6</accession>
<protein>
    <recommendedName>
        <fullName evidence="3">Bacterial mobilisation domain-containing protein</fullName>
    </recommendedName>
</protein>
<dbReference type="AlphaFoldDB" id="E7G9N6"/>
<reference evidence="1 2" key="1">
    <citation type="submission" date="2010-12" db="EMBL/GenBank/DDBJ databases">
        <title>The Genome Sequence of Coprobacillus sp. strain 29_1.</title>
        <authorList>
            <consortium name="The Broad Institute Genome Sequencing Platform"/>
            <person name="Earl A."/>
            <person name="Ward D."/>
            <person name="Feldgarden M."/>
            <person name="Gevers D."/>
            <person name="Daigneault M."/>
            <person name="Sibley C.D."/>
            <person name="White A."/>
            <person name="Strauss J."/>
            <person name="Allen-Vercoe E."/>
            <person name="Young S.K."/>
            <person name="Zeng Q."/>
            <person name="Gargeya S."/>
            <person name="Fitzgerald M."/>
            <person name="Haas B."/>
            <person name="Abouelleil A."/>
            <person name="Alvarado L."/>
            <person name="Arachchi H.M."/>
            <person name="Berlin A."/>
            <person name="Brown A."/>
            <person name="Chapman S.B."/>
            <person name="Chen Z."/>
            <person name="Dunbar C."/>
            <person name="Freedman E."/>
            <person name="Gearin G."/>
            <person name="Gellesch M."/>
            <person name="Goldberg J."/>
            <person name="Griggs A."/>
            <person name="Gujja S."/>
            <person name="Heilman E."/>
            <person name="Heiman D."/>
            <person name="Howarth C."/>
            <person name="Larson L."/>
            <person name="Lui A."/>
            <person name="MacDonald P.J.P."/>
            <person name="Mehta T."/>
            <person name="Montmayeur A."/>
            <person name="Murphy C."/>
            <person name="Neiman D."/>
            <person name="Pearson M."/>
            <person name="Priest M."/>
            <person name="Roberts A."/>
            <person name="Saif S."/>
            <person name="Shea T."/>
            <person name="Shenoy N."/>
            <person name="Sisk P."/>
            <person name="Stolte C."/>
            <person name="Sykes S."/>
            <person name="White J."/>
            <person name="Yandava C."/>
            <person name="Nusbaum C."/>
            <person name="Birren B."/>
        </authorList>
    </citation>
    <scope>NUCLEOTIDE SEQUENCE [LARGE SCALE GENOMIC DNA]</scope>
    <source>
        <strain evidence="1 2">29_1</strain>
    </source>
</reference>
<proteinExistence type="predicted"/>
<dbReference type="eggNOG" id="ENOG5032VRY">
    <property type="taxonomic scope" value="Bacteria"/>
</dbReference>
<evidence type="ECO:0000313" key="1">
    <source>
        <dbReference type="EMBL" id="EFW05330.1"/>
    </source>
</evidence>
<keyword evidence="2" id="KW-1185">Reference proteome</keyword>
<dbReference type="EMBL" id="ADKX01000026">
    <property type="protein sequence ID" value="EFW05330.1"/>
    <property type="molecule type" value="Genomic_DNA"/>
</dbReference>